<feature type="chain" id="PRO_5046269619" evidence="1">
    <location>
        <begin position="28"/>
        <end position="525"/>
    </location>
</feature>
<evidence type="ECO:0000313" key="3">
    <source>
        <dbReference type="Proteomes" id="UP001298681"/>
    </source>
</evidence>
<dbReference type="SUPFAM" id="SSF52058">
    <property type="entry name" value="L domain-like"/>
    <property type="match status" value="1"/>
</dbReference>
<keyword evidence="1" id="KW-0732">Signal</keyword>
<dbReference type="InterPro" id="IPR026906">
    <property type="entry name" value="LRR_5"/>
</dbReference>
<dbReference type="EMBL" id="JAKNHQ010000001">
    <property type="protein sequence ID" value="MCG4609603.1"/>
    <property type="molecule type" value="Genomic_DNA"/>
</dbReference>
<name>A0ABS9MGG2_9FIRM</name>
<dbReference type="Proteomes" id="UP001298681">
    <property type="component" value="Unassembled WGS sequence"/>
</dbReference>
<feature type="signal peptide" evidence="1">
    <location>
        <begin position="1"/>
        <end position="27"/>
    </location>
</feature>
<protein>
    <submittedName>
        <fullName evidence="2">Leucine-rich repeat protein</fullName>
    </submittedName>
</protein>
<dbReference type="Gene3D" id="2.60.40.1080">
    <property type="match status" value="2"/>
</dbReference>
<dbReference type="Gene3D" id="3.80.10.10">
    <property type="entry name" value="Ribonuclease Inhibitor"/>
    <property type="match status" value="1"/>
</dbReference>
<dbReference type="Pfam" id="PF13306">
    <property type="entry name" value="LRR_5"/>
    <property type="match status" value="1"/>
</dbReference>
<keyword evidence="3" id="KW-1185">Reference proteome</keyword>
<evidence type="ECO:0000313" key="2">
    <source>
        <dbReference type="EMBL" id="MCG4609603.1"/>
    </source>
</evidence>
<dbReference type="InterPro" id="IPR032675">
    <property type="entry name" value="LRR_dom_sf"/>
</dbReference>
<dbReference type="InterPro" id="IPR053139">
    <property type="entry name" value="Surface_bspA-like"/>
</dbReference>
<proteinExistence type="predicted"/>
<dbReference type="PANTHER" id="PTHR45661:SF3">
    <property type="entry name" value="IG-LIKE DOMAIN-CONTAINING PROTEIN"/>
    <property type="match status" value="1"/>
</dbReference>
<organism evidence="2 3">
    <name type="scientific">Anaeromassilibacillus senegalensis</name>
    <dbReference type="NCBI Taxonomy" id="1673717"/>
    <lineage>
        <taxon>Bacteria</taxon>
        <taxon>Bacillati</taxon>
        <taxon>Bacillota</taxon>
        <taxon>Clostridia</taxon>
        <taxon>Eubacteriales</taxon>
        <taxon>Acutalibacteraceae</taxon>
        <taxon>Anaeromassilibacillus</taxon>
    </lineage>
</organism>
<dbReference type="PANTHER" id="PTHR45661">
    <property type="entry name" value="SURFACE ANTIGEN"/>
    <property type="match status" value="1"/>
</dbReference>
<dbReference type="RefSeq" id="WP_191405186.1">
    <property type="nucleotide sequence ID" value="NZ_JAKNHQ010000001.1"/>
</dbReference>
<comment type="caution">
    <text evidence="2">The sequence shown here is derived from an EMBL/GenBank/DDBJ whole genome shotgun (WGS) entry which is preliminary data.</text>
</comment>
<sequence>MRKAKKLLSLALAAMMFVSAFSSTAFASDMDDAYEVDRVDGKYAVVRVEDDGEYYDSKSSITIPSKINSRTITRIGDGDSSIFASGGSEKNIYLPNTVDIISDGAFEDSTVKRVSMEEGPVEIGERAFASCENLTSVTFADSITKMGIEAFSGCTSLRSAVLPASLTKIPDNAFQDCMDLRSVTIGSHVTSIGDSAFSGCDSLEEITIPPNVTRIGYDAFDDFILIKGYNGTAAQKYAEENDIDFENLGSSYSAAVRLSTSSLTVPVNGSNTFTVTNPTNGSFSVTSNSSAVSVTQSGSTVTVRGVSSGTATLTVSATGYASASLTVTVSTNAIANSGSALSLDTSSYSFNVGNVYYPLARTNSATAPTCTSSNPNVVTVKYQADRSNRADLRGSYTHAYLYQIQGKSAGTATITITSGSYSASFPVTVGTSPNGSAFCNPSVNFGIYKGRSYDVQMTVTGSNNMPSFTVGNGNVFKTQYVGKSGNVYTFRVWAIGNPGEKTGLYTQMPGDSKVVLHCEGQIAYG</sequence>
<evidence type="ECO:0000256" key="1">
    <source>
        <dbReference type="SAM" id="SignalP"/>
    </source>
</evidence>
<gene>
    <name evidence="2" type="ORF">L0P57_01410</name>
</gene>
<reference evidence="2 3" key="1">
    <citation type="submission" date="2022-01" db="EMBL/GenBank/DDBJ databases">
        <title>Collection of gut derived symbiotic bacterial strains cultured from healthy donors.</title>
        <authorList>
            <person name="Lin H."/>
            <person name="Kohout C."/>
            <person name="Waligurski E."/>
            <person name="Pamer E.G."/>
        </authorList>
    </citation>
    <scope>NUCLEOTIDE SEQUENCE [LARGE SCALE GENOMIC DNA]</scope>
    <source>
        <strain evidence="2 3">DFI.7.58</strain>
    </source>
</reference>
<accession>A0ABS9MGG2</accession>